<evidence type="ECO:0000256" key="8">
    <source>
        <dbReference type="ARBA" id="ARBA00022590"/>
    </source>
</evidence>
<dbReference type="OrthoDB" id="4062651at2759"/>
<evidence type="ECO:0000256" key="13">
    <source>
        <dbReference type="ARBA" id="ARBA00022840"/>
    </source>
</evidence>
<dbReference type="Pfam" id="PF12721">
    <property type="entry name" value="RHIM"/>
    <property type="match status" value="1"/>
</dbReference>
<keyword evidence="7" id="KW-0597">Phosphoprotein</keyword>
<dbReference type="PANTHER" id="PTHR44329:SF297">
    <property type="entry name" value="RECEPTOR-INTERACTING SERINE_THREONINE-PROTEIN KINASE 3"/>
    <property type="match status" value="1"/>
</dbReference>
<dbReference type="GO" id="GO:0006915">
    <property type="term" value="P:apoptotic process"/>
    <property type="evidence" value="ECO:0007669"/>
    <property type="project" value="UniProtKB-KW"/>
</dbReference>
<dbReference type="GO" id="GO:0060545">
    <property type="term" value="P:positive regulation of necroptotic process"/>
    <property type="evidence" value="ECO:0007669"/>
    <property type="project" value="UniProtKB-ARBA"/>
</dbReference>
<evidence type="ECO:0000313" key="25">
    <source>
        <dbReference type="Proteomes" id="UP000504628"/>
    </source>
</evidence>
<organism evidence="25 26">
    <name type="scientific">Phyllostomus discolor</name>
    <name type="common">pale spear-nosed bat</name>
    <dbReference type="NCBI Taxonomy" id="89673"/>
    <lineage>
        <taxon>Eukaryota</taxon>
        <taxon>Metazoa</taxon>
        <taxon>Chordata</taxon>
        <taxon>Craniata</taxon>
        <taxon>Vertebrata</taxon>
        <taxon>Euteleostomi</taxon>
        <taxon>Mammalia</taxon>
        <taxon>Eutheria</taxon>
        <taxon>Laurasiatheria</taxon>
        <taxon>Chiroptera</taxon>
        <taxon>Yangochiroptera</taxon>
        <taxon>Phyllostomidae</taxon>
        <taxon>Phyllostominae</taxon>
        <taxon>Phyllostomus</taxon>
    </lineage>
</organism>
<dbReference type="InterPro" id="IPR025735">
    <property type="entry name" value="RHIM"/>
</dbReference>
<dbReference type="KEGG" id="pdic:114492079"/>
<dbReference type="GeneID" id="114492079"/>
<dbReference type="PROSITE" id="PS00108">
    <property type="entry name" value="PROTEIN_KINASE_ST"/>
    <property type="match status" value="1"/>
</dbReference>
<evidence type="ECO:0000256" key="5">
    <source>
        <dbReference type="ARBA" id="ARBA00022490"/>
    </source>
</evidence>
<feature type="region of interest" description="Disordered" evidence="23">
    <location>
        <begin position="358"/>
        <end position="448"/>
    </location>
</feature>
<keyword evidence="9" id="KW-0808">Transferase</keyword>
<accession>A0A6J2L2Z1</accession>
<evidence type="ECO:0000256" key="17">
    <source>
        <dbReference type="ARBA" id="ARBA00048679"/>
    </source>
</evidence>
<dbReference type="GO" id="GO:0010468">
    <property type="term" value="P:regulation of gene expression"/>
    <property type="evidence" value="ECO:0007669"/>
    <property type="project" value="UniProtKB-ARBA"/>
</dbReference>
<feature type="domain" description="Protein kinase" evidence="24">
    <location>
        <begin position="21"/>
        <end position="287"/>
    </location>
</feature>
<dbReference type="PROSITE" id="PS00107">
    <property type="entry name" value="PROTEIN_KINASE_ATP"/>
    <property type="match status" value="1"/>
</dbReference>
<dbReference type="GO" id="GO:0070266">
    <property type="term" value="P:necroptotic process"/>
    <property type="evidence" value="ECO:0007669"/>
    <property type="project" value="UniProtKB-ARBA"/>
</dbReference>
<comment type="catalytic activity">
    <reaction evidence="16">
        <text>L-threonyl-[protein] + ATP = O-phospho-L-threonyl-[protein] + ADP + H(+)</text>
        <dbReference type="Rhea" id="RHEA:46608"/>
        <dbReference type="Rhea" id="RHEA-COMP:11060"/>
        <dbReference type="Rhea" id="RHEA-COMP:11605"/>
        <dbReference type="ChEBI" id="CHEBI:15378"/>
        <dbReference type="ChEBI" id="CHEBI:30013"/>
        <dbReference type="ChEBI" id="CHEBI:30616"/>
        <dbReference type="ChEBI" id="CHEBI:61977"/>
        <dbReference type="ChEBI" id="CHEBI:456216"/>
        <dbReference type="EC" id="2.7.11.1"/>
    </reaction>
</comment>
<dbReference type="InterPro" id="IPR000719">
    <property type="entry name" value="Prot_kinase_dom"/>
</dbReference>
<dbReference type="EC" id="2.7.11.1" evidence="4"/>
<protein>
    <recommendedName>
        <fullName evidence="18">Receptor-interacting serine/threonine-protein kinase 3</fullName>
        <ecNumber evidence="4">2.7.11.1</ecNumber>
    </recommendedName>
    <alternativeName>
        <fullName evidence="19">RIP-like protein kinase 3</fullName>
    </alternativeName>
    <alternativeName>
        <fullName evidence="20">Receptor-interacting protein 3</fullName>
    </alternativeName>
</protein>
<dbReference type="GO" id="GO:0005524">
    <property type="term" value="F:ATP binding"/>
    <property type="evidence" value="ECO:0007669"/>
    <property type="project" value="UniProtKB-UniRule"/>
</dbReference>
<dbReference type="Pfam" id="PF00069">
    <property type="entry name" value="Pkinase"/>
    <property type="match status" value="1"/>
</dbReference>
<gene>
    <name evidence="26" type="primary">RIPK3</name>
</gene>
<evidence type="ECO:0000256" key="7">
    <source>
        <dbReference type="ARBA" id="ARBA00022553"/>
    </source>
</evidence>
<comment type="catalytic activity">
    <reaction evidence="17">
        <text>L-seryl-[protein] + ATP = O-phospho-L-seryl-[protein] + ADP + H(+)</text>
        <dbReference type="Rhea" id="RHEA:17989"/>
        <dbReference type="Rhea" id="RHEA-COMP:9863"/>
        <dbReference type="Rhea" id="RHEA-COMP:11604"/>
        <dbReference type="ChEBI" id="CHEBI:15378"/>
        <dbReference type="ChEBI" id="CHEBI:29999"/>
        <dbReference type="ChEBI" id="CHEBI:30616"/>
        <dbReference type="ChEBI" id="CHEBI:83421"/>
        <dbReference type="ChEBI" id="CHEBI:456216"/>
        <dbReference type="EC" id="2.7.11.1"/>
    </reaction>
</comment>
<evidence type="ECO:0000256" key="20">
    <source>
        <dbReference type="ARBA" id="ARBA00081897"/>
    </source>
</evidence>
<evidence type="ECO:0000256" key="22">
    <source>
        <dbReference type="RuleBase" id="RU000304"/>
    </source>
</evidence>
<keyword evidence="11 21" id="KW-0547">Nucleotide-binding</keyword>
<sequence>MSYSKIWLKGRQASLVPTEALKKVKRIGQGGFGTVFLARHEQWGRNVAVKIVNSEVISGEVKVMASLNSEDVLPLLGVTEQLEWDYASGPALVTRFMENGSLAGLLQLQCPLPWPLICRLLQEIVLGMCYLHSQDPVLLHRDLKPSNVLLDSDLHAKLADFGLSTFLGCPRSRAGSEVSGGTPAYLAPELLADVNQKASMASDVYSFGVLMWAVLAGREAETVNKTSLVKSAVCDRKIRPPLTELPQPGPETPGLEGLVELMQRCWSHEPKDRPSFQECGQCIEEILRLVQSGDEDGTEMDAAVSTVKKFLSTHRNSNRQLSAPETENDGLGGPTGSLDSILASDMLNKLNLQCSSSAPKRGANLPERTEAQKEQAQHAWTAGMSSDSTAQPPSTPETSSFKNQKPNPTSAWTPGLGPQGNQGPERCDANWPPKEPGPNPTPGPSHVTIHNSKWVQIGHDNHMIISGKTAFPTRNWPPQGMGRGWQHGPRK</sequence>
<dbReference type="FunFam" id="1.10.510.10:FF:000661">
    <property type="entry name" value="Receptor-interacting serine/threonine-protein kinase 3"/>
    <property type="match status" value="1"/>
</dbReference>
<keyword evidence="10" id="KW-0053">Apoptosis</keyword>
<keyword evidence="14" id="KW-0832">Ubl conjugation</keyword>
<keyword evidence="5" id="KW-0963">Cytoplasm</keyword>
<dbReference type="GO" id="GO:0004706">
    <property type="term" value="F:JUN kinase kinase kinase activity"/>
    <property type="evidence" value="ECO:0007669"/>
    <property type="project" value="TreeGrafter"/>
</dbReference>
<evidence type="ECO:0000256" key="9">
    <source>
        <dbReference type="ARBA" id="ARBA00022679"/>
    </source>
</evidence>
<evidence type="ECO:0000256" key="12">
    <source>
        <dbReference type="ARBA" id="ARBA00022777"/>
    </source>
</evidence>
<keyword evidence="25" id="KW-1185">Reference proteome</keyword>
<dbReference type="AlphaFoldDB" id="A0A6J2L2Z1"/>
<evidence type="ECO:0000256" key="15">
    <source>
        <dbReference type="ARBA" id="ARBA00023242"/>
    </source>
</evidence>
<dbReference type="PROSITE" id="PS50011">
    <property type="entry name" value="PROTEIN_KINASE_DOM"/>
    <property type="match status" value="1"/>
</dbReference>
<dbReference type="FunCoup" id="A0A6J2L2Z1">
    <property type="interactions" value="299"/>
</dbReference>
<dbReference type="RefSeq" id="XP_028362082.1">
    <property type="nucleotide sequence ID" value="XM_028506281.2"/>
</dbReference>
<comment type="similarity">
    <text evidence="3">Belongs to the protein kinase superfamily. TKL Ser/Thr protein kinase family.</text>
</comment>
<evidence type="ECO:0000256" key="18">
    <source>
        <dbReference type="ARBA" id="ARBA00071065"/>
    </source>
</evidence>
<dbReference type="InterPro" id="IPR051681">
    <property type="entry name" value="Ser/Thr_Kinases-Pseudokinases"/>
</dbReference>
<feature type="compositionally biased region" description="Polar residues" evidence="23">
    <location>
        <begin position="315"/>
        <end position="325"/>
    </location>
</feature>
<dbReference type="Gene3D" id="1.10.510.10">
    <property type="entry name" value="Transferase(Phosphotransferase) domain 1"/>
    <property type="match status" value="1"/>
</dbReference>
<evidence type="ECO:0000256" key="4">
    <source>
        <dbReference type="ARBA" id="ARBA00012513"/>
    </source>
</evidence>
<evidence type="ECO:0000256" key="14">
    <source>
        <dbReference type="ARBA" id="ARBA00022843"/>
    </source>
</evidence>
<feature type="binding site" evidence="21">
    <location>
        <position position="50"/>
    </location>
    <ligand>
        <name>ATP</name>
        <dbReference type="ChEBI" id="CHEBI:30616"/>
    </ligand>
</feature>
<feature type="compositionally biased region" description="Polar residues" evidence="23">
    <location>
        <begin position="383"/>
        <end position="412"/>
    </location>
</feature>
<evidence type="ECO:0000256" key="11">
    <source>
        <dbReference type="ARBA" id="ARBA00022741"/>
    </source>
</evidence>
<feature type="compositionally biased region" description="Basic and acidic residues" evidence="23">
    <location>
        <begin position="367"/>
        <end position="376"/>
    </location>
</feature>
<dbReference type="InParanoid" id="A0A6J2L2Z1"/>
<dbReference type="GO" id="GO:0009893">
    <property type="term" value="P:positive regulation of metabolic process"/>
    <property type="evidence" value="ECO:0007669"/>
    <property type="project" value="UniProtKB-ARBA"/>
</dbReference>
<dbReference type="SMART" id="SM00220">
    <property type="entry name" value="S_TKc"/>
    <property type="match status" value="1"/>
</dbReference>
<feature type="region of interest" description="Disordered" evidence="23">
    <location>
        <begin position="470"/>
        <end position="491"/>
    </location>
</feature>
<feature type="region of interest" description="Disordered" evidence="23">
    <location>
        <begin position="315"/>
        <end position="337"/>
    </location>
</feature>
<evidence type="ECO:0000256" key="21">
    <source>
        <dbReference type="PROSITE-ProRule" id="PRU10141"/>
    </source>
</evidence>
<evidence type="ECO:0000256" key="3">
    <source>
        <dbReference type="ARBA" id="ARBA00005843"/>
    </source>
</evidence>
<feature type="compositionally biased region" description="Pro residues" evidence="23">
    <location>
        <begin position="433"/>
        <end position="443"/>
    </location>
</feature>
<keyword evidence="8" id="KW-1210">Necrosis</keyword>
<dbReference type="SUPFAM" id="SSF56112">
    <property type="entry name" value="Protein kinase-like (PK-like)"/>
    <property type="match status" value="1"/>
</dbReference>
<dbReference type="GO" id="GO:0005634">
    <property type="term" value="C:nucleus"/>
    <property type="evidence" value="ECO:0007669"/>
    <property type="project" value="UniProtKB-SubCell"/>
</dbReference>
<evidence type="ECO:0000313" key="26">
    <source>
        <dbReference type="RefSeq" id="XP_028362082.1"/>
    </source>
</evidence>
<keyword evidence="6 22" id="KW-0723">Serine/threonine-protein kinase</keyword>
<keyword evidence="13 21" id="KW-0067">ATP-binding</keyword>
<dbReference type="CTD" id="11035"/>
<evidence type="ECO:0000259" key="24">
    <source>
        <dbReference type="PROSITE" id="PS50011"/>
    </source>
</evidence>
<dbReference type="PANTHER" id="PTHR44329">
    <property type="entry name" value="SERINE/THREONINE-PROTEIN KINASE TNNI3K-RELATED"/>
    <property type="match status" value="1"/>
</dbReference>
<evidence type="ECO:0000256" key="16">
    <source>
        <dbReference type="ARBA" id="ARBA00047899"/>
    </source>
</evidence>
<dbReference type="Proteomes" id="UP000504628">
    <property type="component" value="Chromosome 1"/>
</dbReference>
<dbReference type="InterPro" id="IPR011009">
    <property type="entry name" value="Kinase-like_dom_sf"/>
</dbReference>
<comment type="subcellular location">
    <subcellularLocation>
        <location evidence="2">Cytoplasm</location>
        <location evidence="2">Cytosol</location>
    </subcellularLocation>
    <subcellularLocation>
        <location evidence="1">Nucleus</location>
    </subcellularLocation>
</comment>
<name>A0A6J2L2Z1_9CHIR</name>
<evidence type="ECO:0000256" key="2">
    <source>
        <dbReference type="ARBA" id="ARBA00004514"/>
    </source>
</evidence>
<keyword evidence="12 26" id="KW-0418">Kinase</keyword>
<keyword evidence="15" id="KW-0539">Nucleus</keyword>
<reference evidence="26" key="1">
    <citation type="submission" date="2025-08" db="UniProtKB">
        <authorList>
            <consortium name="RefSeq"/>
        </authorList>
    </citation>
    <scope>IDENTIFICATION</scope>
    <source>
        <tissue evidence="26">Muscle</tissue>
    </source>
</reference>
<dbReference type="InterPro" id="IPR008271">
    <property type="entry name" value="Ser/Thr_kinase_AS"/>
</dbReference>
<keyword evidence="26" id="KW-0675">Receptor</keyword>
<evidence type="ECO:0000256" key="6">
    <source>
        <dbReference type="ARBA" id="ARBA00022527"/>
    </source>
</evidence>
<proteinExistence type="inferred from homology"/>
<evidence type="ECO:0000256" key="19">
    <source>
        <dbReference type="ARBA" id="ARBA00079155"/>
    </source>
</evidence>
<dbReference type="InterPro" id="IPR017441">
    <property type="entry name" value="Protein_kinase_ATP_BS"/>
</dbReference>
<evidence type="ECO:0000256" key="10">
    <source>
        <dbReference type="ARBA" id="ARBA00022703"/>
    </source>
</evidence>
<dbReference type="GO" id="GO:0005829">
    <property type="term" value="C:cytosol"/>
    <property type="evidence" value="ECO:0007669"/>
    <property type="project" value="UniProtKB-SubCell"/>
</dbReference>
<evidence type="ECO:0000256" key="1">
    <source>
        <dbReference type="ARBA" id="ARBA00004123"/>
    </source>
</evidence>
<evidence type="ECO:0000256" key="23">
    <source>
        <dbReference type="SAM" id="MobiDB-lite"/>
    </source>
</evidence>